<name>A0A2J9KJK2_HELPX</name>
<dbReference type="EMBL" id="CP026324">
    <property type="protein sequence ID" value="AUV79231.1"/>
    <property type="molecule type" value="Genomic_DNA"/>
</dbReference>
<proteinExistence type="predicted"/>
<evidence type="ECO:0000313" key="2">
    <source>
        <dbReference type="Proteomes" id="UP000236568"/>
    </source>
</evidence>
<gene>
    <name evidence="1" type="ORF">C2842_02790</name>
</gene>
<accession>A0A2J9KJK2</accession>
<reference evidence="1 2" key="2">
    <citation type="submission" date="2018-02" db="EMBL/GenBank/DDBJ databases">
        <title>N4-cytosine DNA methylation regulates transcription and pathogenesis in Helicobacter pylori.</title>
        <authorList>
            <person name="Kumar S."/>
            <person name="Karmakar B.C."/>
            <person name="Nagarajan D."/>
            <person name="Mukhopadhyay A.K."/>
            <person name="Rao D.N."/>
        </authorList>
    </citation>
    <scope>NUCLEOTIDE SEQUENCE [LARGE SCALE GENOMIC DNA]</scope>
    <source>
        <strain evidence="1 2">26695-dRdM2</strain>
    </source>
</reference>
<organism evidence="1 2">
    <name type="scientific">Helicobacter pylori</name>
    <name type="common">Campylobacter pylori</name>
    <dbReference type="NCBI Taxonomy" id="210"/>
    <lineage>
        <taxon>Bacteria</taxon>
        <taxon>Pseudomonadati</taxon>
        <taxon>Campylobacterota</taxon>
        <taxon>Epsilonproteobacteria</taxon>
        <taxon>Campylobacterales</taxon>
        <taxon>Helicobacteraceae</taxon>
        <taxon>Helicobacter</taxon>
    </lineage>
</organism>
<sequence length="60" mass="7284">MWYSTNQRFVCLCQKKNRKHLLKNKGVFHLKNTNLLYRNNLKRNLKNTNKPHTSKKNITL</sequence>
<dbReference type="AlphaFoldDB" id="A0A2J9KJK2"/>
<dbReference type="Proteomes" id="UP000236568">
    <property type="component" value="Chromosome"/>
</dbReference>
<protein>
    <submittedName>
        <fullName evidence="1">Uncharacterized protein</fullName>
    </submittedName>
</protein>
<reference evidence="1 2" key="1">
    <citation type="submission" date="2018-01" db="EMBL/GenBank/DDBJ databases">
        <authorList>
            <person name="Morgan R.D."/>
        </authorList>
    </citation>
    <scope>NUCLEOTIDE SEQUENCE [LARGE SCALE GENOMIC DNA]</scope>
    <source>
        <strain evidence="1 2">26695-dRdM2</strain>
    </source>
</reference>
<evidence type="ECO:0000313" key="1">
    <source>
        <dbReference type="EMBL" id="AUV79231.1"/>
    </source>
</evidence>